<dbReference type="Gene3D" id="1.20.1280.50">
    <property type="match status" value="1"/>
</dbReference>
<dbReference type="InterPro" id="IPR001810">
    <property type="entry name" value="F-box_dom"/>
</dbReference>
<gene>
    <name evidence="2" type="ORF">TorRG33x02_272320</name>
</gene>
<accession>A0A2P5CV17</accession>
<dbReference type="PANTHER" id="PTHR47993:SF344">
    <property type="entry name" value="F-BOX DOMAIN-CONTAINING PROTEIN"/>
    <property type="match status" value="1"/>
</dbReference>
<dbReference type="InParanoid" id="A0A2P5CV17"/>
<evidence type="ECO:0000259" key="1">
    <source>
        <dbReference type="SMART" id="SM00256"/>
    </source>
</evidence>
<dbReference type="PANTHER" id="PTHR47993">
    <property type="entry name" value="OS09G0372900 PROTEIN-RELATED"/>
    <property type="match status" value="1"/>
</dbReference>
<protein>
    <submittedName>
        <fullName evidence="2">F-box domain containing protein</fullName>
    </submittedName>
</protein>
<dbReference type="Pfam" id="PF00646">
    <property type="entry name" value="F-box"/>
    <property type="match status" value="1"/>
</dbReference>
<comment type="caution">
    <text evidence="2">The sequence shown here is derived from an EMBL/GenBank/DDBJ whole genome shotgun (WGS) entry which is preliminary data.</text>
</comment>
<reference evidence="3" key="1">
    <citation type="submission" date="2016-06" db="EMBL/GenBank/DDBJ databases">
        <title>Parallel loss of symbiosis genes in relatives of nitrogen-fixing non-legume Parasponia.</title>
        <authorList>
            <person name="Van Velzen R."/>
            <person name="Holmer R."/>
            <person name="Bu F."/>
            <person name="Rutten L."/>
            <person name="Van Zeijl A."/>
            <person name="Liu W."/>
            <person name="Santuari L."/>
            <person name="Cao Q."/>
            <person name="Sharma T."/>
            <person name="Shen D."/>
            <person name="Roswanjaya Y."/>
            <person name="Wardhani T."/>
            <person name="Kalhor M.S."/>
            <person name="Jansen J."/>
            <person name="Van den Hoogen J."/>
            <person name="Gungor B."/>
            <person name="Hartog M."/>
            <person name="Hontelez J."/>
            <person name="Verver J."/>
            <person name="Yang W.-C."/>
            <person name="Schijlen E."/>
            <person name="Repin R."/>
            <person name="Schilthuizen M."/>
            <person name="Schranz E."/>
            <person name="Heidstra R."/>
            <person name="Miyata K."/>
            <person name="Fedorova E."/>
            <person name="Kohlen W."/>
            <person name="Bisseling T."/>
            <person name="Smit S."/>
            <person name="Geurts R."/>
        </authorList>
    </citation>
    <scope>NUCLEOTIDE SEQUENCE [LARGE SCALE GENOMIC DNA]</scope>
    <source>
        <strain evidence="3">cv. RG33-2</strain>
    </source>
</reference>
<dbReference type="SUPFAM" id="SSF81383">
    <property type="entry name" value="F-box domain"/>
    <property type="match status" value="1"/>
</dbReference>
<name>A0A2P5CV17_TREOI</name>
<dbReference type="Proteomes" id="UP000237000">
    <property type="component" value="Unassembled WGS sequence"/>
</dbReference>
<proteinExistence type="predicted"/>
<keyword evidence="3" id="KW-1185">Reference proteome</keyword>
<dbReference type="CDD" id="cd22157">
    <property type="entry name" value="F-box_AtFBW1-like"/>
    <property type="match status" value="1"/>
</dbReference>
<dbReference type="OrthoDB" id="906973at2759"/>
<dbReference type="AlphaFoldDB" id="A0A2P5CV17"/>
<dbReference type="SMART" id="SM00256">
    <property type="entry name" value="FBOX"/>
    <property type="match status" value="1"/>
</dbReference>
<evidence type="ECO:0000313" key="2">
    <source>
        <dbReference type="EMBL" id="PON64816.1"/>
    </source>
</evidence>
<sequence length="393" mass="46374">MENGDQEPPRKRFKTLSTGNIEQERAQFELSMTDFTEILSWLPVESLLRFKSVCKEWCSLIETEYFIQKHMSQVTPISLKDNKFQSIKARSFSILYVSDGLLLEKDFAHQNYRLRNPATHQVIYLPNPCLDGILHRGFEFDFNPSTGEGRLVCECLEMDMSRFLAVDKGLKLLNVGRDRSWKFLRRPMWEGKGQVEVVRAYDVDPMRDGEIHFVRIICSENQLSLDVLSFDVRREYIAINTLPKGVFSDFSKGVFPFWWDNRLAVADIIEEGLHVMVLEKYRNQCRWSWSRNKTVIPLRFLGGNIYQKEELVPLEATKKELWFRYGRDLKVCYDMKIEKITQTIALKTNHALEYRPSLRTLRGMRPEHFKERRRIIKREKMDVDQLQQLLGGL</sequence>
<evidence type="ECO:0000313" key="3">
    <source>
        <dbReference type="Proteomes" id="UP000237000"/>
    </source>
</evidence>
<dbReference type="InterPro" id="IPR050233">
    <property type="entry name" value="A_thaliana_F-box"/>
</dbReference>
<dbReference type="InterPro" id="IPR036047">
    <property type="entry name" value="F-box-like_dom_sf"/>
</dbReference>
<organism evidence="2 3">
    <name type="scientific">Trema orientale</name>
    <name type="common">Charcoal tree</name>
    <name type="synonym">Celtis orientalis</name>
    <dbReference type="NCBI Taxonomy" id="63057"/>
    <lineage>
        <taxon>Eukaryota</taxon>
        <taxon>Viridiplantae</taxon>
        <taxon>Streptophyta</taxon>
        <taxon>Embryophyta</taxon>
        <taxon>Tracheophyta</taxon>
        <taxon>Spermatophyta</taxon>
        <taxon>Magnoliopsida</taxon>
        <taxon>eudicotyledons</taxon>
        <taxon>Gunneridae</taxon>
        <taxon>Pentapetalae</taxon>
        <taxon>rosids</taxon>
        <taxon>fabids</taxon>
        <taxon>Rosales</taxon>
        <taxon>Cannabaceae</taxon>
        <taxon>Trema</taxon>
    </lineage>
</organism>
<feature type="domain" description="F-box" evidence="1">
    <location>
        <begin position="30"/>
        <end position="70"/>
    </location>
</feature>
<dbReference type="EMBL" id="JXTC01000325">
    <property type="protein sequence ID" value="PON64816.1"/>
    <property type="molecule type" value="Genomic_DNA"/>
</dbReference>